<evidence type="ECO:0000313" key="2">
    <source>
        <dbReference type="Proteomes" id="UP000005239"/>
    </source>
</evidence>
<organism evidence="1 2">
    <name type="scientific">Pristionchus pacificus</name>
    <name type="common">Parasitic nematode worm</name>
    <dbReference type="NCBI Taxonomy" id="54126"/>
    <lineage>
        <taxon>Eukaryota</taxon>
        <taxon>Metazoa</taxon>
        <taxon>Ecdysozoa</taxon>
        <taxon>Nematoda</taxon>
        <taxon>Chromadorea</taxon>
        <taxon>Rhabditida</taxon>
        <taxon>Rhabditina</taxon>
        <taxon>Diplogasteromorpha</taxon>
        <taxon>Diplogasteroidea</taxon>
        <taxon>Neodiplogasteridae</taxon>
        <taxon>Pristionchus</taxon>
    </lineage>
</organism>
<evidence type="ECO:0000313" key="1">
    <source>
        <dbReference type="EnsemblMetazoa" id="PPA46334.1"/>
    </source>
</evidence>
<sequence>MVVCRVSQAVWSLVNSLVKPSQVKQLTGHHSLVKPCEDVQKAVIVKPVEARIMQATAATHSTSVRRILIEN</sequence>
<proteinExistence type="predicted"/>
<reference evidence="1" key="2">
    <citation type="submission" date="2022-06" db="UniProtKB">
        <authorList>
            <consortium name="EnsemblMetazoa"/>
        </authorList>
    </citation>
    <scope>IDENTIFICATION</scope>
    <source>
        <strain evidence="1">PS312</strain>
    </source>
</reference>
<name>A0A2A6CDV0_PRIPA</name>
<dbReference type="EnsemblMetazoa" id="PPA46334.1">
    <property type="protein sequence ID" value="PPA46334.1"/>
    <property type="gene ID" value="WBGene00284703"/>
</dbReference>
<protein>
    <submittedName>
        <fullName evidence="1">Uncharacterized protein</fullName>
    </submittedName>
</protein>
<accession>A0A8R1Z6V3</accession>
<dbReference type="Proteomes" id="UP000005239">
    <property type="component" value="Unassembled WGS sequence"/>
</dbReference>
<reference evidence="2" key="1">
    <citation type="journal article" date="2008" name="Nat. Genet.">
        <title>The Pristionchus pacificus genome provides a unique perspective on nematode lifestyle and parasitism.</title>
        <authorList>
            <person name="Dieterich C."/>
            <person name="Clifton S.W."/>
            <person name="Schuster L.N."/>
            <person name="Chinwalla A."/>
            <person name="Delehaunty K."/>
            <person name="Dinkelacker I."/>
            <person name="Fulton L."/>
            <person name="Fulton R."/>
            <person name="Godfrey J."/>
            <person name="Minx P."/>
            <person name="Mitreva M."/>
            <person name="Roeseler W."/>
            <person name="Tian H."/>
            <person name="Witte H."/>
            <person name="Yang S.P."/>
            <person name="Wilson R.K."/>
            <person name="Sommer R.J."/>
        </authorList>
    </citation>
    <scope>NUCLEOTIDE SEQUENCE [LARGE SCALE GENOMIC DNA]</scope>
    <source>
        <strain evidence="2">PS312</strain>
    </source>
</reference>
<dbReference type="AlphaFoldDB" id="A0A2A6CDV0"/>
<accession>A0A2A6CDV0</accession>
<keyword evidence="2" id="KW-1185">Reference proteome</keyword>
<gene>
    <name evidence="1" type="primary">WBGene00284703</name>
</gene>